<reference evidence="2" key="1">
    <citation type="submission" date="2016-10" db="EMBL/GenBank/DDBJ databases">
        <authorList>
            <person name="Varghese N."/>
        </authorList>
    </citation>
    <scope>NUCLEOTIDE SEQUENCE [LARGE SCALE GENOMIC DNA]</scope>
    <source>
        <strain evidence="2">DSM 24868</strain>
    </source>
</reference>
<proteinExistence type="predicted"/>
<dbReference type="EMBL" id="FNZI01000001">
    <property type="protein sequence ID" value="SEI82203.1"/>
    <property type="molecule type" value="Genomic_DNA"/>
</dbReference>
<dbReference type="InterPro" id="IPR011008">
    <property type="entry name" value="Dimeric_a/b-barrel"/>
</dbReference>
<evidence type="ECO:0000313" key="2">
    <source>
        <dbReference type="Proteomes" id="UP000183315"/>
    </source>
</evidence>
<protein>
    <recommendedName>
        <fullName evidence="3">Quinol monooxygenase YgiN</fullName>
    </recommendedName>
</protein>
<dbReference type="RefSeq" id="WP_042212288.1">
    <property type="nucleotide sequence ID" value="NZ_BBLU01000001.1"/>
</dbReference>
<dbReference type="OrthoDB" id="5147144at2"/>
<evidence type="ECO:0008006" key="3">
    <source>
        <dbReference type="Google" id="ProtNLM"/>
    </source>
</evidence>
<dbReference type="AlphaFoldDB" id="A0A1H6TQ64"/>
<dbReference type="STRING" id="1043493.SAMN05421637_0104"/>
<evidence type="ECO:0000313" key="1">
    <source>
        <dbReference type="EMBL" id="SEI82203.1"/>
    </source>
</evidence>
<sequence length="93" mass="10393">MFVLMSIHHPHPEHRAALVDSMHRYGAAILGEAGLVSIRTLADEDSDRLVGLAIFDSREDYERLAPIARAAVADDPFDEWEQVPIDGLRLTEI</sequence>
<dbReference type="Gene3D" id="3.30.70.100">
    <property type="match status" value="1"/>
</dbReference>
<organism evidence="1 2">
    <name type="scientific">Demequina mangrovi</name>
    <dbReference type="NCBI Taxonomy" id="1043493"/>
    <lineage>
        <taxon>Bacteria</taxon>
        <taxon>Bacillati</taxon>
        <taxon>Actinomycetota</taxon>
        <taxon>Actinomycetes</taxon>
        <taxon>Micrococcales</taxon>
        <taxon>Demequinaceae</taxon>
        <taxon>Demequina</taxon>
    </lineage>
</organism>
<name>A0A1H6TQ64_9MICO</name>
<accession>A0A1H6TQ64</accession>
<dbReference type="eggNOG" id="ENOG5034978">
    <property type="taxonomic scope" value="Bacteria"/>
</dbReference>
<gene>
    <name evidence="1" type="ORF">SAMN05421637_0104</name>
</gene>
<dbReference type="SUPFAM" id="SSF54909">
    <property type="entry name" value="Dimeric alpha+beta barrel"/>
    <property type="match status" value="1"/>
</dbReference>
<keyword evidence="2" id="KW-1185">Reference proteome</keyword>
<dbReference type="Proteomes" id="UP000183315">
    <property type="component" value="Unassembled WGS sequence"/>
</dbReference>